<dbReference type="SUPFAM" id="SSF47413">
    <property type="entry name" value="lambda repressor-like DNA-binding domains"/>
    <property type="match status" value="1"/>
</dbReference>
<dbReference type="Proteomes" id="UP001500218">
    <property type="component" value="Unassembled WGS sequence"/>
</dbReference>
<proteinExistence type="predicted"/>
<dbReference type="PROSITE" id="PS50932">
    <property type="entry name" value="HTH_LACI_2"/>
    <property type="match status" value="1"/>
</dbReference>
<dbReference type="InterPro" id="IPR046335">
    <property type="entry name" value="LacI/GalR-like_sensor"/>
</dbReference>
<organism evidence="5 6">
    <name type="scientific">Luedemannella flava</name>
    <dbReference type="NCBI Taxonomy" id="349316"/>
    <lineage>
        <taxon>Bacteria</taxon>
        <taxon>Bacillati</taxon>
        <taxon>Actinomycetota</taxon>
        <taxon>Actinomycetes</taxon>
        <taxon>Micromonosporales</taxon>
        <taxon>Micromonosporaceae</taxon>
        <taxon>Luedemannella</taxon>
    </lineage>
</organism>
<dbReference type="CDD" id="cd06267">
    <property type="entry name" value="PBP1_LacI_sugar_binding-like"/>
    <property type="match status" value="1"/>
</dbReference>
<comment type="caution">
    <text evidence="5">The sequence shown here is derived from an EMBL/GenBank/DDBJ whole genome shotgun (WGS) entry which is preliminary data.</text>
</comment>
<dbReference type="InterPro" id="IPR010982">
    <property type="entry name" value="Lambda_DNA-bd_dom_sf"/>
</dbReference>
<dbReference type="EMBL" id="BAAALT010000078">
    <property type="protein sequence ID" value="GAA1805571.1"/>
    <property type="molecule type" value="Genomic_DNA"/>
</dbReference>
<evidence type="ECO:0000256" key="3">
    <source>
        <dbReference type="ARBA" id="ARBA00023163"/>
    </source>
</evidence>
<accession>A0ABN2M0Q4</accession>
<dbReference type="Gene3D" id="3.40.50.2300">
    <property type="match status" value="2"/>
</dbReference>
<keyword evidence="2 5" id="KW-0238">DNA-binding</keyword>
<dbReference type="SMART" id="SM00354">
    <property type="entry name" value="HTH_LACI"/>
    <property type="match status" value="1"/>
</dbReference>
<name>A0ABN2M0Q4_9ACTN</name>
<keyword evidence="6" id="KW-1185">Reference proteome</keyword>
<evidence type="ECO:0000256" key="2">
    <source>
        <dbReference type="ARBA" id="ARBA00023125"/>
    </source>
</evidence>
<protein>
    <submittedName>
        <fullName evidence="5">LacI family DNA-binding transcriptional regulator</fullName>
    </submittedName>
</protein>
<reference evidence="5 6" key="1">
    <citation type="journal article" date="2019" name="Int. J. Syst. Evol. Microbiol.">
        <title>The Global Catalogue of Microorganisms (GCM) 10K type strain sequencing project: providing services to taxonomists for standard genome sequencing and annotation.</title>
        <authorList>
            <consortium name="The Broad Institute Genomics Platform"/>
            <consortium name="The Broad Institute Genome Sequencing Center for Infectious Disease"/>
            <person name="Wu L."/>
            <person name="Ma J."/>
        </authorList>
    </citation>
    <scope>NUCLEOTIDE SEQUENCE [LARGE SCALE GENOMIC DNA]</scope>
    <source>
        <strain evidence="5 6">JCM 13250</strain>
    </source>
</reference>
<gene>
    <name evidence="5" type="ORF">GCM10009682_29270</name>
</gene>
<dbReference type="PROSITE" id="PS00356">
    <property type="entry name" value="HTH_LACI_1"/>
    <property type="match status" value="1"/>
</dbReference>
<keyword evidence="1" id="KW-0805">Transcription regulation</keyword>
<dbReference type="PANTHER" id="PTHR30146:SF155">
    <property type="entry name" value="ALANINE RACEMASE"/>
    <property type="match status" value="1"/>
</dbReference>
<dbReference type="Pfam" id="PF00356">
    <property type="entry name" value="LacI"/>
    <property type="match status" value="1"/>
</dbReference>
<dbReference type="SUPFAM" id="SSF53822">
    <property type="entry name" value="Periplasmic binding protein-like I"/>
    <property type="match status" value="1"/>
</dbReference>
<dbReference type="RefSeq" id="WP_344131073.1">
    <property type="nucleotide sequence ID" value="NZ_BAAALT010000078.1"/>
</dbReference>
<dbReference type="Pfam" id="PF13377">
    <property type="entry name" value="Peripla_BP_3"/>
    <property type="match status" value="1"/>
</dbReference>
<dbReference type="GO" id="GO:0003677">
    <property type="term" value="F:DNA binding"/>
    <property type="evidence" value="ECO:0007669"/>
    <property type="project" value="UniProtKB-KW"/>
</dbReference>
<dbReference type="InterPro" id="IPR000843">
    <property type="entry name" value="HTH_LacI"/>
</dbReference>
<keyword evidence="3" id="KW-0804">Transcription</keyword>
<evidence type="ECO:0000313" key="6">
    <source>
        <dbReference type="Proteomes" id="UP001500218"/>
    </source>
</evidence>
<dbReference type="Gene3D" id="1.10.260.40">
    <property type="entry name" value="lambda repressor-like DNA-binding domains"/>
    <property type="match status" value="1"/>
</dbReference>
<evidence type="ECO:0000259" key="4">
    <source>
        <dbReference type="PROSITE" id="PS50932"/>
    </source>
</evidence>
<sequence length="342" mass="36417">MARRPTMTDIARKAGVSKGAVSYALNNQPGVSDDTRTRVLAIAEAMGYTPNSAARALNNAEVGAIGLVICRPATILGVEPFFMELISGISGELSARSVSLNVQVVADHAAEIEIYRRWWGGRHVDGVLIADVRVDDRRFGAVRQLGLPAVAHAGPGDFGGLPSVWSDDAASVTEAAEYLAALGHRRIARIGGLPGLLHTEIRTKAFHAACERLDVEALTVNADYTAPDGRRATRRVLSMNPAPTAIIYDNDIMAVAGMAVAKEMDVAVPDDVSMIAWDDSTLCNLVHPPLTALRRDVAGYGALAARTLAKLISEGHADSAQHDTAYLVARGSTARPGDRRRR</sequence>
<evidence type="ECO:0000313" key="5">
    <source>
        <dbReference type="EMBL" id="GAA1805571.1"/>
    </source>
</evidence>
<dbReference type="PANTHER" id="PTHR30146">
    <property type="entry name" value="LACI-RELATED TRANSCRIPTIONAL REPRESSOR"/>
    <property type="match status" value="1"/>
</dbReference>
<evidence type="ECO:0000256" key="1">
    <source>
        <dbReference type="ARBA" id="ARBA00023015"/>
    </source>
</evidence>
<dbReference type="CDD" id="cd01392">
    <property type="entry name" value="HTH_LacI"/>
    <property type="match status" value="1"/>
</dbReference>
<dbReference type="InterPro" id="IPR028082">
    <property type="entry name" value="Peripla_BP_I"/>
</dbReference>
<feature type="domain" description="HTH lacI-type" evidence="4">
    <location>
        <begin position="5"/>
        <end position="59"/>
    </location>
</feature>